<accession>A0A564YG36</accession>
<feature type="compositionally biased region" description="Basic and acidic residues" evidence="1">
    <location>
        <begin position="22"/>
        <end position="42"/>
    </location>
</feature>
<evidence type="ECO:0000313" key="2">
    <source>
        <dbReference type="EMBL" id="VUZ45573.1"/>
    </source>
</evidence>
<keyword evidence="3" id="KW-1185">Reference proteome</keyword>
<dbReference type="AlphaFoldDB" id="A0A564YG36"/>
<evidence type="ECO:0000313" key="3">
    <source>
        <dbReference type="Proteomes" id="UP000321570"/>
    </source>
</evidence>
<feature type="region of interest" description="Disordered" evidence="1">
    <location>
        <begin position="1"/>
        <end position="71"/>
    </location>
</feature>
<evidence type="ECO:0000256" key="1">
    <source>
        <dbReference type="SAM" id="MobiDB-lite"/>
    </source>
</evidence>
<feature type="compositionally biased region" description="Basic and acidic residues" evidence="1">
    <location>
        <begin position="56"/>
        <end position="71"/>
    </location>
</feature>
<name>A0A564YG36_HYMDI</name>
<sequence>MPEEASPKKNTFMTKLKMKPGHSHDTKTEGEKHKEGKAEHTAGDSSKPAGQGAAHSGEKKCDKTKDESKKH</sequence>
<dbReference type="Proteomes" id="UP000321570">
    <property type="component" value="Unassembled WGS sequence"/>
</dbReference>
<organism evidence="2 3">
    <name type="scientific">Hymenolepis diminuta</name>
    <name type="common">Rat tapeworm</name>
    <dbReference type="NCBI Taxonomy" id="6216"/>
    <lineage>
        <taxon>Eukaryota</taxon>
        <taxon>Metazoa</taxon>
        <taxon>Spiralia</taxon>
        <taxon>Lophotrochozoa</taxon>
        <taxon>Platyhelminthes</taxon>
        <taxon>Cestoda</taxon>
        <taxon>Eucestoda</taxon>
        <taxon>Cyclophyllidea</taxon>
        <taxon>Hymenolepididae</taxon>
        <taxon>Hymenolepis</taxon>
    </lineage>
</organism>
<protein>
    <submittedName>
        <fullName evidence="2">Uncharacterized protein</fullName>
    </submittedName>
</protein>
<gene>
    <name evidence="2" type="ORF">WMSIL1_LOCUS5594</name>
</gene>
<proteinExistence type="predicted"/>
<reference evidence="2 3" key="1">
    <citation type="submission" date="2019-07" db="EMBL/GenBank/DDBJ databases">
        <authorList>
            <person name="Jastrzebski P J."/>
            <person name="Paukszto L."/>
            <person name="Jastrzebski P J."/>
        </authorList>
    </citation>
    <scope>NUCLEOTIDE SEQUENCE [LARGE SCALE GENOMIC DNA]</scope>
    <source>
        <strain evidence="2 3">WMS-il1</strain>
    </source>
</reference>
<dbReference type="EMBL" id="CABIJS010000177">
    <property type="protein sequence ID" value="VUZ45573.1"/>
    <property type="molecule type" value="Genomic_DNA"/>
</dbReference>